<evidence type="ECO:0000256" key="1">
    <source>
        <dbReference type="SAM" id="SignalP"/>
    </source>
</evidence>
<dbReference type="eggNOG" id="COG0834">
    <property type="taxonomic scope" value="Bacteria"/>
</dbReference>
<evidence type="ECO:0000313" key="4">
    <source>
        <dbReference type="Proteomes" id="UP000000238"/>
    </source>
</evidence>
<reference evidence="3 4" key="1">
    <citation type="journal article" date="2005" name="Nucleic Acids Res.">
        <title>Genomic blueprint of Hahella chejuensis, a marine microbe producing an algicidal agent.</title>
        <authorList>
            <person name="Jeong H."/>
            <person name="Yim J.H."/>
            <person name="Lee C."/>
            <person name="Choi S.-H."/>
            <person name="Park Y.K."/>
            <person name="Yoon S.H."/>
            <person name="Hur C.-G."/>
            <person name="Kang H.-Y."/>
            <person name="Kim D."/>
            <person name="Lee H.H."/>
            <person name="Park K.H."/>
            <person name="Park S.-H."/>
            <person name="Park H.-S."/>
            <person name="Lee H.K."/>
            <person name="Oh T.K."/>
            <person name="Kim J.F."/>
        </authorList>
    </citation>
    <scope>NUCLEOTIDE SEQUENCE [LARGE SCALE GENOMIC DNA]</scope>
    <source>
        <strain evidence="3 4">KCTC 2396</strain>
    </source>
</reference>
<proteinExistence type="predicted"/>
<dbReference type="InterPro" id="IPR001638">
    <property type="entry name" value="Solute-binding_3/MltF_N"/>
</dbReference>
<dbReference type="Proteomes" id="UP000000238">
    <property type="component" value="Chromosome"/>
</dbReference>
<dbReference type="HOGENOM" id="CLU_064076_1_2_6"/>
<dbReference type="RefSeq" id="WP_011395640.1">
    <property type="nucleotide sequence ID" value="NC_007645.1"/>
</dbReference>
<dbReference type="KEGG" id="hch:HCH_01720"/>
<dbReference type="Pfam" id="PF00497">
    <property type="entry name" value="SBP_bac_3"/>
    <property type="match status" value="1"/>
</dbReference>
<keyword evidence="4" id="KW-1185">Reference proteome</keyword>
<feature type="signal peptide" evidence="1">
    <location>
        <begin position="1"/>
        <end position="20"/>
    </location>
</feature>
<feature type="chain" id="PRO_5004215174" evidence="1">
    <location>
        <begin position="21"/>
        <end position="244"/>
    </location>
</feature>
<organism evidence="3 4">
    <name type="scientific">Hahella chejuensis (strain KCTC 2396)</name>
    <dbReference type="NCBI Taxonomy" id="349521"/>
    <lineage>
        <taxon>Bacteria</taxon>
        <taxon>Pseudomonadati</taxon>
        <taxon>Pseudomonadota</taxon>
        <taxon>Gammaproteobacteria</taxon>
        <taxon>Oceanospirillales</taxon>
        <taxon>Hahellaceae</taxon>
        <taxon>Hahella</taxon>
    </lineage>
</organism>
<sequence>MIAKKLLLVSVLFLSAIARGETFNLVTENFPPFNMGEEDHKYEHKADAISGINVDIVKELFKRSGYDYRMKLRNWNYAYNFAQRKEFRGVFGTTLTDARKPLFKWVGPLAKNDWVFFARNDTTIKINSVEDAKPYLIGCYKDDSRAQFLKNNGFNASELEDDSLNPKRLQQRQVDLWISSTASGYYYAKLAGVSDIKPIFTIRDTSLYLAMNKDTPDEHIEHLNKVLDKMRTEGYLDKVYSNYK</sequence>
<dbReference type="PANTHER" id="PTHR38834:SF3">
    <property type="entry name" value="SOLUTE-BINDING PROTEIN FAMILY 3_N-TERMINAL DOMAIN-CONTAINING PROTEIN"/>
    <property type="match status" value="1"/>
</dbReference>
<dbReference type="AlphaFoldDB" id="Q2SLA6"/>
<dbReference type="PANTHER" id="PTHR38834">
    <property type="entry name" value="PERIPLASMIC SUBSTRATE BINDING PROTEIN FAMILY 3"/>
    <property type="match status" value="1"/>
</dbReference>
<protein>
    <submittedName>
        <fullName evidence="3">ABC-type amino acid transport/signal transduction systems, periplasmic component/domain</fullName>
    </submittedName>
</protein>
<accession>Q2SLA6</accession>
<dbReference type="Gene3D" id="3.40.190.10">
    <property type="entry name" value="Periplasmic binding protein-like II"/>
    <property type="match status" value="2"/>
</dbReference>
<feature type="domain" description="Solute-binding protein family 3/N-terminal" evidence="2">
    <location>
        <begin position="22"/>
        <end position="239"/>
    </location>
</feature>
<dbReference type="EMBL" id="CP000155">
    <property type="protein sequence ID" value="ABC28568.1"/>
    <property type="molecule type" value="Genomic_DNA"/>
</dbReference>
<keyword evidence="1" id="KW-0732">Signal</keyword>
<name>Q2SLA6_HAHCH</name>
<gene>
    <name evidence="3" type="ordered locus">HCH_01720</name>
</gene>
<dbReference type="OrthoDB" id="8587856at2"/>
<dbReference type="SUPFAM" id="SSF53850">
    <property type="entry name" value="Periplasmic binding protein-like II"/>
    <property type="match status" value="1"/>
</dbReference>
<dbReference type="SMART" id="SM00062">
    <property type="entry name" value="PBPb"/>
    <property type="match status" value="1"/>
</dbReference>
<dbReference type="STRING" id="349521.HCH_01720"/>
<evidence type="ECO:0000259" key="2">
    <source>
        <dbReference type="SMART" id="SM00062"/>
    </source>
</evidence>
<evidence type="ECO:0000313" key="3">
    <source>
        <dbReference type="EMBL" id="ABC28568.1"/>
    </source>
</evidence>